<keyword evidence="2" id="KW-1185">Reference proteome</keyword>
<proteinExistence type="predicted"/>
<organism evidence="1 2">
    <name type="scientific">Sulfitobacter guttiformis</name>
    <dbReference type="NCBI Taxonomy" id="74349"/>
    <lineage>
        <taxon>Bacteria</taxon>
        <taxon>Pseudomonadati</taxon>
        <taxon>Pseudomonadota</taxon>
        <taxon>Alphaproteobacteria</taxon>
        <taxon>Rhodobacterales</taxon>
        <taxon>Roseobacteraceae</taxon>
        <taxon>Sulfitobacter</taxon>
    </lineage>
</organism>
<dbReference type="EMBL" id="RAQK01000001">
    <property type="protein sequence ID" value="RKE97922.1"/>
    <property type="molecule type" value="Genomic_DNA"/>
</dbReference>
<dbReference type="Proteomes" id="UP000284407">
    <property type="component" value="Unassembled WGS sequence"/>
</dbReference>
<comment type="caution">
    <text evidence="1">The sequence shown here is derived from an EMBL/GenBank/DDBJ whole genome shotgun (WGS) entry which is preliminary data.</text>
</comment>
<evidence type="ECO:0000313" key="1">
    <source>
        <dbReference type="EMBL" id="RKE97922.1"/>
    </source>
</evidence>
<sequence length="80" mass="8712">MGQFSVTYNTMRPKLLIAILSVIYKPSSFGSENILLYRLPFGLGRRSEKPLFRVVYGSSSASHGGFAPARETVTAATMAP</sequence>
<dbReference type="AlphaFoldDB" id="A0A420DUI8"/>
<gene>
    <name evidence="1" type="ORF">C8N30_2561</name>
</gene>
<evidence type="ECO:0000313" key="2">
    <source>
        <dbReference type="Proteomes" id="UP000284407"/>
    </source>
</evidence>
<accession>A0A420DUI8</accession>
<reference evidence="1 2" key="1">
    <citation type="submission" date="2018-09" db="EMBL/GenBank/DDBJ databases">
        <title>Genomic Encyclopedia of Archaeal and Bacterial Type Strains, Phase II (KMG-II): from individual species to whole genera.</title>
        <authorList>
            <person name="Goeker M."/>
        </authorList>
    </citation>
    <scope>NUCLEOTIDE SEQUENCE [LARGE SCALE GENOMIC DNA]</scope>
    <source>
        <strain evidence="1 2">DSM 11458</strain>
    </source>
</reference>
<protein>
    <submittedName>
        <fullName evidence="1">Uncharacterized protein</fullName>
    </submittedName>
</protein>
<name>A0A420DUI8_9RHOB</name>